<sequence length="417" mass="43401">MPLCAFDAALARAWLMEPAALAQLFDIADRHGDPEALAARLGQPLDNTRAVEVRDGVAIVPVIGPIFRYANLFTELSGATSTQVLATDIRAALDDRGVRALVLDINSPGGEATGINELAQMIATARAEKPVVAYVGGMAASAAYWLASAAGDVVIDPTALLGSIGVVMARQLSGADPKGRRTLEFVSSNAPLKRADPESDAGRAEMQRLVDDLEAVFIGAVAGYRRTTPARVTTDFGRGGLLVGKAAITAGMADRLGSLEAVIAGPFERAGYRPFGTSRARTATTRGTPSVNISTTAELQAALAAGADPAALEIATVDVEALKATVIAAERARINALLAIKAEGFEREIAAAIADGSSPEVTALAILQTQRDRGITLEDIRRDGLAQRITHAPAPSGDLSSRNAVLNSWDSAFDKAK</sequence>
<organism evidence="3 4">
    <name type="scientific">Plasticicumulans lactativorans</name>
    <dbReference type="NCBI Taxonomy" id="1133106"/>
    <lineage>
        <taxon>Bacteria</taxon>
        <taxon>Pseudomonadati</taxon>
        <taxon>Pseudomonadota</taxon>
        <taxon>Gammaproteobacteria</taxon>
        <taxon>Candidatus Competibacteraceae</taxon>
        <taxon>Plasticicumulans</taxon>
    </lineage>
</organism>
<dbReference type="PANTHER" id="PTHR42987:SF4">
    <property type="entry name" value="PROTEASE SOHB-RELATED"/>
    <property type="match status" value="1"/>
</dbReference>
<reference evidence="3 4" key="1">
    <citation type="submission" date="2019-03" db="EMBL/GenBank/DDBJ databases">
        <title>Genomic Encyclopedia of Type Strains, Phase IV (KMG-IV): sequencing the most valuable type-strain genomes for metagenomic binning, comparative biology and taxonomic classification.</title>
        <authorList>
            <person name="Goeker M."/>
        </authorList>
    </citation>
    <scope>NUCLEOTIDE SEQUENCE [LARGE SCALE GENOMIC DNA]</scope>
    <source>
        <strain evidence="3 4">DSM 25287</strain>
    </source>
</reference>
<evidence type="ECO:0000313" key="3">
    <source>
        <dbReference type="EMBL" id="TCO83078.1"/>
    </source>
</evidence>
<dbReference type="Proteomes" id="UP000295765">
    <property type="component" value="Unassembled WGS sequence"/>
</dbReference>
<evidence type="ECO:0000259" key="2">
    <source>
        <dbReference type="Pfam" id="PF01343"/>
    </source>
</evidence>
<dbReference type="InterPro" id="IPR033855">
    <property type="entry name" value="Protein_C"/>
</dbReference>
<dbReference type="AlphaFoldDB" id="A0A4R2L6P3"/>
<dbReference type="CDD" id="cd07022">
    <property type="entry name" value="S49_Sppa_36K_type"/>
    <property type="match status" value="1"/>
</dbReference>
<accession>A0A4R2L6P3</accession>
<dbReference type="InterPro" id="IPR029045">
    <property type="entry name" value="ClpP/crotonase-like_dom_sf"/>
</dbReference>
<dbReference type="Gene3D" id="3.90.226.10">
    <property type="entry name" value="2-enoyl-CoA Hydratase, Chain A, domain 1"/>
    <property type="match status" value="1"/>
</dbReference>
<dbReference type="PANTHER" id="PTHR42987">
    <property type="entry name" value="PEPTIDASE S49"/>
    <property type="match status" value="1"/>
</dbReference>
<dbReference type="RefSeq" id="WP_132538804.1">
    <property type="nucleotide sequence ID" value="NZ_SLWY01000003.1"/>
</dbReference>
<comment type="similarity">
    <text evidence="1">Belongs to the peptidase S49 family.</text>
</comment>
<protein>
    <submittedName>
        <fullName evidence="3">Peptidase S49-like protein</fullName>
    </submittedName>
</protein>
<keyword evidence="4" id="KW-1185">Reference proteome</keyword>
<dbReference type="InterPro" id="IPR002142">
    <property type="entry name" value="Peptidase_S49"/>
</dbReference>
<name>A0A4R2L6P3_9GAMM</name>
<evidence type="ECO:0000256" key="1">
    <source>
        <dbReference type="ARBA" id="ARBA00008683"/>
    </source>
</evidence>
<gene>
    <name evidence="3" type="ORF">EV699_103127</name>
</gene>
<feature type="domain" description="Peptidase S49" evidence="2">
    <location>
        <begin position="126"/>
        <end position="264"/>
    </location>
</feature>
<proteinExistence type="inferred from homology"/>
<evidence type="ECO:0000313" key="4">
    <source>
        <dbReference type="Proteomes" id="UP000295765"/>
    </source>
</evidence>
<dbReference type="GO" id="GO:0006508">
    <property type="term" value="P:proteolysis"/>
    <property type="evidence" value="ECO:0007669"/>
    <property type="project" value="InterPro"/>
</dbReference>
<dbReference type="SUPFAM" id="SSF52096">
    <property type="entry name" value="ClpP/crotonase"/>
    <property type="match status" value="1"/>
</dbReference>
<dbReference type="EMBL" id="SLWY01000003">
    <property type="protein sequence ID" value="TCO83078.1"/>
    <property type="molecule type" value="Genomic_DNA"/>
</dbReference>
<dbReference type="GO" id="GO:0008233">
    <property type="term" value="F:peptidase activity"/>
    <property type="evidence" value="ECO:0007669"/>
    <property type="project" value="InterPro"/>
</dbReference>
<dbReference type="Pfam" id="PF01343">
    <property type="entry name" value="Peptidase_S49"/>
    <property type="match status" value="1"/>
</dbReference>
<dbReference type="OrthoDB" id="6999246at2"/>
<comment type="caution">
    <text evidence="3">The sequence shown here is derived from an EMBL/GenBank/DDBJ whole genome shotgun (WGS) entry which is preliminary data.</text>
</comment>